<keyword evidence="1" id="KW-0597">Phosphoprotein</keyword>
<dbReference type="PANTHER" id="PTHR44520">
    <property type="entry name" value="RESPONSE REGULATOR RCP1-RELATED"/>
    <property type="match status" value="1"/>
</dbReference>
<dbReference type="Gene3D" id="3.40.50.2300">
    <property type="match status" value="1"/>
</dbReference>
<protein>
    <submittedName>
        <fullName evidence="3">Response regulator</fullName>
    </submittedName>
</protein>
<comment type="caution">
    <text evidence="3">The sequence shown here is derived from an EMBL/GenBank/DDBJ whole genome shotgun (WGS) entry which is preliminary data.</text>
</comment>
<evidence type="ECO:0000313" key="3">
    <source>
        <dbReference type="EMBL" id="MDG4715929.1"/>
    </source>
</evidence>
<keyword evidence="4" id="KW-1185">Reference proteome</keyword>
<feature type="domain" description="Response regulatory" evidence="2">
    <location>
        <begin position="4"/>
        <end position="135"/>
    </location>
</feature>
<evidence type="ECO:0000256" key="1">
    <source>
        <dbReference type="PROSITE-ProRule" id="PRU00169"/>
    </source>
</evidence>
<sequence>MIKNVILIDDNKIDLFVSQKILEKYNSKLHIKTFTSGFSALSYFKLMELKPHLEVCVVPDIIFLDINMPQMNGFEFLKEFEKLNASKLKKTKTYMLSSSTSAKDIIKAKNEALCSGYISKPLTVDKLKKRITSDFHLRKLDFFCTL</sequence>
<reference evidence="3 4" key="1">
    <citation type="submission" date="2023-03" db="EMBL/GenBank/DDBJ databases">
        <title>Strain YYF002 represents a novel species in the genus Winogradskyella isolated from seawater.</title>
        <authorList>
            <person name="Fu Z.-Y."/>
        </authorList>
    </citation>
    <scope>NUCLEOTIDE SEQUENCE [LARGE SCALE GENOMIC DNA]</scope>
    <source>
        <strain evidence="3 4">YYF002</strain>
    </source>
</reference>
<evidence type="ECO:0000313" key="4">
    <source>
        <dbReference type="Proteomes" id="UP001529085"/>
    </source>
</evidence>
<feature type="modified residue" description="4-aspartylphosphate" evidence="1">
    <location>
        <position position="65"/>
    </location>
</feature>
<dbReference type="SUPFAM" id="SSF52172">
    <property type="entry name" value="CheY-like"/>
    <property type="match status" value="1"/>
</dbReference>
<dbReference type="InterPro" id="IPR052893">
    <property type="entry name" value="TCS_response_regulator"/>
</dbReference>
<evidence type="ECO:0000259" key="2">
    <source>
        <dbReference type="PROSITE" id="PS50110"/>
    </source>
</evidence>
<dbReference type="InterPro" id="IPR001789">
    <property type="entry name" value="Sig_transdc_resp-reg_receiver"/>
</dbReference>
<accession>A0ABT6G1L3</accession>
<dbReference type="EMBL" id="JARSBN010000004">
    <property type="protein sequence ID" value="MDG4715929.1"/>
    <property type="molecule type" value="Genomic_DNA"/>
</dbReference>
<dbReference type="InterPro" id="IPR011006">
    <property type="entry name" value="CheY-like_superfamily"/>
</dbReference>
<dbReference type="SMART" id="SM00448">
    <property type="entry name" value="REC"/>
    <property type="match status" value="1"/>
</dbReference>
<dbReference type="PANTHER" id="PTHR44520:SF2">
    <property type="entry name" value="RESPONSE REGULATOR RCP1"/>
    <property type="match status" value="1"/>
</dbReference>
<organism evidence="3 4">
    <name type="scientific">Winogradskyella marincola</name>
    <dbReference type="NCBI Taxonomy" id="3037795"/>
    <lineage>
        <taxon>Bacteria</taxon>
        <taxon>Pseudomonadati</taxon>
        <taxon>Bacteroidota</taxon>
        <taxon>Flavobacteriia</taxon>
        <taxon>Flavobacteriales</taxon>
        <taxon>Flavobacteriaceae</taxon>
        <taxon>Winogradskyella</taxon>
    </lineage>
</organism>
<gene>
    <name evidence="3" type="ORF">P7122_08600</name>
</gene>
<dbReference type="Pfam" id="PF00072">
    <property type="entry name" value="Response_reg"/>
    <property type="match status" value="1"/>
</dbReference>
<dbReference type="RefSeq" id="WP_278005383.1">
    <property type="nucleotide sequence ID" value="NZ_JARSBN010000004.1"/>
</dbReference>
<dbReference type="PROSITE" id="PS50110">
    <property type="entry name" value="RESPONSE_REGULATORY"/>
    <property type="match status" value="1"/>
</dbReference>
<proteinExistence type="predicted"/>
<name>A0ABT6G1L3_9FLAO</name>
<dbReference type="Proteomes" id="UP001529085">
    <property type="component" value="Unassembled WGS sequence"/>
</dbReference>